<dbReference type="InterPro" id="IPR002018">
    <property type="entry name" value="CarbesteraseB"/>
</dbReference>
<keyword evidence="7" id="KW-1185">Reference proteome</keyword>
<dbReference type="GO" id="GO:0005615">
    <property type="term" value="C:extracellular space"/>
    <property type="evidence" value="ECO:0007669"/>
    <property type="project" value="TreeGrafter"/>
</dbReference>
<reference evidence="6 7" key="2">
    <citation type="submission" date="2018-11" db="EMBL/GenBank/DDBJ databases">
        <authorList>
            <consortium name="Pathogen Informatics"/>
        </authorList>
    </citation>
    <scope>NUCLEOTIDE SEQUENCE [LARGE SCALE GENOMIC DNA]</scope>
</reference>
<dbReference type="PANTHER" id="PTHR43918">
    <property type="entry name" value="ACETYLCHOLINESTERASE"/>
    <property type="match status" value="1"/>
</dbReference>
<reference evidence="8" key="1">
    <citation type="submission" date="2017-02" db="UniProtKB">
        <authorList>
            <consortium name="WormBaseParasite"/>
        </authorList>
    </citation>
    <scope>IDENTIFICATION</scope>
</reference>
<dbReference type="AlphaFoldDB" id="A0A0R3THS8"/>
<dbReference type="OrthoDB" id="408631at2759"/>
<dbReference type="GO" id="GO:0003990">
    <property type="term" value="F:acetylcholinesterase activity"/>
    <property type="evidence" value="ECO:0007669"/>
    <property type="project" value="TreeGrafter"/>
</dbReference>
<proteinExistence type="inferred from homology"/>
<keyword evidence="4" id="KW-0732">Signal</keyword>
<dbReference type="Proteomes" id="UP000278807">
    <property type="component" value="Unassembled WGS sequence"/>
</dbReference>
<keyword evidence="2" id="KW-0719">Serine esterase</keyword>
<evidence type="ECO:0000259" key="5">
    <source>
        <dbReference type="Pfam" id="PF00135"/>
    </source>
</evidence>
<dbReference type="Pfam" id="PF00135">
    <property type="entry name" value="COesterase"/>
    <property type="match status" value="1"/>
</dbReference>
<feature type="domain" description="Carboxylesterase type B" evidence="5">
    <location>
        <begin position="31"/>
        <end position="268"/>
    </location>
</feature>
<evidence type="ECO:0000313" key="8">
    <source>
        <dbReference type="WBParaSite" id="HNAJ_0000661901-mRNA-1"/>
    </source>
</evidence>
<dbReference type="PANTHER" id="PTHR43918:SF4">
    <property type="entry name" value="CARBOXYLIC ESTER HYDROLASE"/>
    <property type="match status" value="1"/>
</dbReference>
<dbReference type="Gene3D" id="3.40.50.1820">
    <property type="entry name" value="alpha/beta hydrolase"/>
    <property type="match status" value="1"/>
</dbReference>
<dbReference type="InterPro" id="IPR019819">
    <property type="entry name" value="Carboxylesterase_B_CS"/>
</dbReference>
<evidence type="ECO:0000256" key="1">
    <source>
        <dbReference type="ARBA" id="ARBA00005964"/>
    </source>
</evidence>
<protein>
    <submittedName>
        <fullName evidence="8">COesterase domain-containing protein</fullName>
    </submittedName>
</protein>
<organism evidence="8">
    <name type="scientific">Rodentolepis nana</name>
    <name type="common">Dwarf tapeworm</name>
    <name type="synonym">Hymenolepis nana</name>
    <dbReference type="NCBI Taxonomy" id="102285"/>
    <lineage>
        <taxon>Eukaryota</taxon>
        <taxon>Metazoa</taxon>
        <taxon>Spiralia</taxon>
        <taxon>Lophotrochozoa</taxon>
        <taxon>Platyhelminthes</taxon>
        <taxon>Cestoda</taxon>
        <taxon>Eucestoda</taxon>
        <taxon>Cyclophyllidea</taxon>
        <taxon>Hymenolepididae</taxon>
        <taxon>Rodentolepis</taxon>
    </lineage>
</organism>
<feature type="chain" id="PRO_5043131874" evidence="4">
    <location>
        <begin position="19"/>
        <end position="283"/>
    </location>
</feature>
<evidence type="ECO:0000313" key="7">
    <source>
        <dbReference type="Proteomes" id="UP000278807"/>
    </source>
</evidence>
<evidence type="ECO:0000256" key="4">
    <source>
        <dbReference type="SAM" id="SignalP"/>
    </source>
</evidence>
<dbReference type="GO" id="GO:0006581">
    <property type="term" value="P:acetylcholine catabolic process"/>
    <property type="evidence" value="ECO:0007669"/>
    <property type="project" value="TreeGrafter"/>
</dbReference>
<name>A0A0R3THS8_RODNA</name>
<gene>
    <name evidence="6" type="ORF">HNAJ_LOCUS6615</name>
</gene>
<feature type="signal peptide" evidence="4">
    <location>
        <begin position="1"/>
        <end position="18"/>
    </location>
</feature>
<dbReference type="GO" id="GO:0005886">
    <property type="term" value="C:plasma membrane"/>
    <property type="evidence" value="ECO:0007669"/>
    <property type="project" value="TreeGrafter"/>
</dbReference>
<accession>A0A0R3THS8</accession>
<evidence type="ECO:0000256" key="2">
    <source>
        <dbReference type="ARBA" id="ARBA00022487"/>
    </source>
</evidence>
<dbReference type="WBParaSite" id="HNAJ_0000661901-mRNA-1">
    <property type="protein sequence ID" value="HNAJ_0000661901-mRNA-1"/>
    <property type="gene ID" value="HNAJ_0000661901"/>
</dbReference>
<dbReference type="SUPFAM" id="SSF53474">
    <property type="entry name" value="alpha/beta-Hydrolases"/>
    <property type="match status" value="1"/>
</dbReference>
<dbReference type="InterPro" id="IPR050654">
    <property type="entry name" value="AChE-related_enzymes"/>
</dbReference>
<comment type="similarity">
    <text evidence="1">Belongs to the type-B carboxylesterase/lipase family.</text>
</comment>
<dbReference type="PROSITE" id="PS00941">
    <property type="entry name" value="CARBOXYLESTERASE_B_2"/>
    <property type="match status" value="1"/>
</dbReference>
<dbReference type="InterPro" id="IPR029058">
    <property type="entry name" value="AB_hydrolase_fold"/>
</dbReference>
<dbReference type="EMBL" id="UZAE01007620">
    <property type="protein sequence ID" value="VDO02475.1"/>
    <property type="molecule type" value="Genomic_DNA"/>
</dbReference>
<sequence length="283" mass="31168">MFIIISQVLYIWLAVVSAQIKNSLEEIQVVNVTLPHGGGLGGLRWRINGDKNVDAYLGIPFAEPPIGDLRFAPPQPISPWKGTRNATTRCNACLQYHFGSFDNANPAAKIWVNNTEMSEDCLYLNVWTPSSTSGGPKAVMVWIFGGGFFSGSPNLDVYDGRFLAAMEDVVVVSMNYRLGPFGFLYLKSHVEGNMGLKDQQLALKWVKDNIVAFNGDPDRITVFGESAGAVSTSLQYLNPTSRTYFKRLILQSASPLNRWAISTADDAHETGIAVRTDNVIRMV</sequence>
<evidence type="ECO:0000256" key="3">
    <source>
        <dbReference type="ARBA" id="ARBA00022801"/>
    </source>
</evidence>
<dbReference type="STRING" id="102285.A0A0R3THS8"/>
<keyword evidence="3" id="KW-0378">Hydrolase</keyword>
<evidence type="ECO:0000313" key="6">
    <source>
        <dbReference type="EMBL" id="VDO02475.1"/>
    </source>
</evidence>
<dbReference type="GO" id="GO:0019695">
    <property type="term" value="P:choline metabolic process"/>
    <property type="evidence" value="ECO:0007669"/>
    <property type="project" value="TreeGrafter"/>
</dbReference>